<dbReference type="Gene3D" id="3.20.20.70">
    <property type="entry name" value="Aldolase class I"/>
    <property type="match status" value="1"/>
</dbReference>
<dbReference type="SUPFAM" id="SSF89000">
    <property type="entry name" value="post-HMGL domain-like"/>
    <property type="match status" value="1"/>
</dbReference>
<sequence>MMKKISFMCTAFRDGIQSAYGARIPSQDLLPIIQLAYDAGIHHLEVGGGALFQSPIFYTNENPFDIMDKIRSTVGSSANLQTLSRGISVVALESQGRDIIDLHAHLFKKHGMTTIRNFDALNDLDNLFYPAQSIHNAGLKHELCITMMSPPIGSSNRHVHNPDFYENILKSMINSGIPYDSICFKDAAGTSTPSVIYETIKRSRRMLGPTTTISFHSHDTVGTCIAQYIAAIEAGANQVDLSLAPVSGGTCQSDLLSMYHALRHSSYTLDIDPMKILQVEQHFAETMEKYFFPPEAKEINLMIPFSPLPGGALTANTQMLRDNHLLHKYNDIVSAMSETIAKGGFGTSVTPVSQFYFQQAFNNVMYKPWSKISEGYGKMVLGYFGKTPVPADPAIVVLAAEQLQSEPTTQSVLHLNDSNPALTKISYIKQLQEENIAITDENIFILATCGAKGLLFLQGKAQVNVRYKQQNTSQDMHNDIESNTMIIELDNELFQITISGQKAEINGTSYNFHIKDNPSSSSTISSDHSHSKVEIRAPLPGMILKIIEPIGRKVRAGEVILIMEAMKMESPIKAPKDGTICQMNVSQAEQVSVGDLLFVIEENVSS</sequence>
<proteinExistence type="predicted"/>
<keyword evidence="1" id="KW-0092">Biotin</keyword>
<evidence type="ECO:0000313" key="5">
    <source>
        <dbReference type="Proteomes" id="UP000752013"/>
    </source>
</evidence>
<feature type="domain" description="Lipoyl-binding" evidence="2">
    <location>
        <begin position="532"/>
        <end position="601"/>
    </location>
</feature>
<dbReference type="SUPFAM" id="SSF51230">
    <property type="entry name" value="Single hybrid motif"/>
    <property type="match status" value="1"/>
</dbReference>
<dbReference type="AlphaFoldDB" id="A0A968KXF3"/>
<gene>
    <name evidence="4" type="ORF">HCT46_01050</name>
</gene>
<dbReference type="GO" id="GO:0006094">
    <property type="term" value="P:gluconeogenesis"/>
    <property type="evidence" value="ECO:0007669"/>
    <property type="project" value="TreeGrafter"/>
</dbReference>
<name>A0A968KXF3_9SPIO</name>
<dbReference type="PROSITE" id="PS50991">
    <property type="entry name" value="PYR_CT"/>
    <property type="match status" value="1"/>
</dbReference>
<accession>A0A968KXF3</accession>
<dbReference type="CDD" id="cd06850">
    <property type="entry name" value="biotinyl_domain"/>
    <property type="match status" value="1"/>
</dbReference>
<dbReference type="Pfam" id="PF00682">
    <property type="entry name" value="HMGL-like"/>
    <property type="match status" value="1"/>
</dbReference>
<dbReference type="CDD" id="cd07937">
    <property type="entry name" value="DRE_TIM_PC_TC_5S"/>
    <property type="match status" value="1"/>
</dbReference>
<evidence type="ECO:0000259" key="3">
    <source>
        <dbReference type="PROSITE" id="PS50991"/>
    </source>
</evidence>
<dbReference type="Pfam" id="PF00364">
    <property type="entry name" value="Biotin_lipoyl"/>
    <property type="match status" value="1"/>
</dbReference>
<dbReference type="PROSITE" id="PS00188">
    <property type="entry name" value="BIOTIN"/>
    <property type="match status" value="1"/>
</dbReference>
<dbReference type="InterPro" id="IPR013785">
    <property type="entry name" value="Aldolase_TIM"/>
</dbReference>
<evidence type="ECO:0000313" key="4">
    <source>
        <dbReference type="EMBL" id="NIZ46517.1"/>
    </source>
</evidence>
<dbReference type="InterPro" id="IPR011053">
    <property type="entry name" value="Single_hybrid_motif"/>
</dbReference>
<dbReference type="InterPro" id="IPR055268">
    <property type="entry name" value="PCB-like"/>
</dbReference>
<dbReference type="InterPro" id="IPR000089">
    <property type="entry name" value="Biotin_lipoyl"/>
</dbReference>
<feature type="domain" description="Pyruvate carboxyltransferase" evidence="3">
    <location>
        <begin position="5"/>
        <end position="277"/>
    </location>
</feature>
<dbReference type="Pfam" id="PF02436">
    <property type="entry name" value="PYC_OADA"/>
    <property type="match status" value="1"/>
</dbReference>
<reference evidence="4" key="1">
    <citation type="submission" date="2020-03" db="EMBL/GenBank/DDBJ databases">
        <title>Spirochaetal bacteria isolated from arthropods constitute a novel genus Entomospira genus novum within the order Spirochaetales.</title>
        <authorList>
            <person name="Grana-Miraglia L."/>
            <person name="Sikutova S."/>
            <person name="Fingerle V."/>
            <person name="Sing A."/>
            <person name="Castillo-Ramirez S."/>
            <person name="Margos G."/>
            <person name="Rudolf I."/>
        </authorList>
    </citation>
    <scope>NUCLEOTIDE SEQUENCE</scope>
    <source>
        <strain evidence="4">BR208</strain>
    </source>
</reference>
<dbReference type="Gene3D" id="2.40.50.100">
    <property type="match status" value="1"/>
</dbReference>
<keyword evidence="5" id="KW-1185">Reference proteome</keyword>
<dbReference type="InterPro" id="IPR003379">
    <property type="entry name" value="Carboxylase_cons_dom"/>
</dbReference>
<comment type="caution">
    <text evidence="4">The sequence shown here is derived from an EMBL/GenBank/DDBJ whole genome shotgun (WGS) entry which is preliminary data.</text>
</comment>
<dbReference type="PANTHER" id="PTHR43778">
    <property type="entry name" value="PYRUVATE CARBOXYLASE"/>
    <property type="match status" value="1"/>
</dbReference>
<organism evidence="4 5">
    <name type="scientific">Entomospira nematocerorum</name>
    <dbReference type="NCBI Taxonomy" id="2719987"/>
    <lineage>
        <taxon>Bacteria</taxon>
        <taxon>Pseudomonadati</taxon>
        <taxon>Spirochaetota</taxon>
        <taxon>Spirochaetia</taxon>
        <taxon>Spirochaetales</taxon>
        <taxon>Spirochaetaceae</taxon>
        <taxon>Entomospira</taxon>
    </lineage>
</organism>
<dbReference type="GO" id="GO:0004736">
    <property type="term" value="F:pyruvate carboxylase activity"/>
    <property type="evidence" value="ECO:0007669"/>
    <property type="project" value="TreeGrafter"/>
</dbReference>
<dbReference type="EMBL" id="JAATLK010000001">
    <property type="protein sequence ID" value="NIZ46517.1"/>
    <property type="molecule type" value="Genomic_DNA"/>
</dbReference>
<dbReference type="Proteomes" id="UP000752013">
    <property type="component" value="Unassembled WGS sequence"/>
</dbReference>
<dbReference type="PANTHER" id="PTHR43778:SF2">
    <property type="entry name" value="PYRUVATE CARBOXYLASE, MITOCHONDRIAL"/>
    <property type="match status" value="1"/>
</dbReference>
<dbReference type="SUPFAM" id="SSF51569">
    <property type="entry name" value="Aldolase"/>
    <property type="match status" value="1"/>
</dbReference>
<dbReference type="PROSITE" id="PS50968">
    <property type="entry name" value="BIOTINYL_LIPOYL"/>
    <property type="match status" value="1"/>
</dbReference>
<evidence type="ECO:0000259" key="2">
    <source>
        <dbReference type="PROSITE" id="PS50968"/>
    </source>
</evidence>
<dbReference type="InterPro" id="IPR000891">
    <property type="entry name" value="PYR_CT"/>
</dbReference>
<dbReference type="InterPro" id="IPR001882">
    <property type="entry name" value="Biotin_BS"/>
</dbReference>
<protein>
    <submittedName>
        <fullName evidence="4">Biotin attachment protein</fullName>
    </submittedName>
</protein>
<dbReference type="GO" id="GO:0005737">
    <property type="term" value="C:cytoplasm"/>
    <property type="evidence" value="ECO:0007669"/>
    <property type="project" value="TreeGrafter"/>
</dbReference>
<evidence type="ECO:0000256" key="1">
    <source>
        <dbReference type="ARBA" id="ARBA00023267"/>
    </source>
</evidence>